<organism evidence="2 3">
    <name type="scientific">Characodon lateralis</name>
    <dbReference type="NCBI Taxonomy" id="208331"/>
    <lineage>
        <taxon>Eukaryota</taxon>
        <taxon>Metazoa</taxon>
        <taxon>Chordata</taxon>
        <taxon>Craniata</taxon>
        <taxon>Vertebrata</taxon>
        <taxon>Euteleostomi</taxon>
        <taxon>Actinopterygii</taxon>
        <taxon>Neopterygii</taxon>
        <taxon>Teleostei</taxon>
        <taxon>Neoteleostei</taxon>
        <taxon>Acanthomorphata</taxon>
        <taxon>Ovalentaria</taxon>
        <taxon>Atherinomorphae</taxon>
        <taxon>Cyprinodontiformes</taxon>
        <taxon>Goodeidae</taxon>
        <taxon>Characodon</taxon>
    </lineage>
</organism>
<proteinExistence type="predicted"/>
<feature type="region of interest" description="Disordered" evidence="1">
    <location>
        <begin position="95"/>
        <end position="127"/>
    </location>
</feature>
<gene>
    <name evidence="2" type="ORF">CHARACLAT_031378</name>
</gene>
<evidence type="ECO:0000256" key="1">
    <source>
        <dbReference type="SAM" id="MobiDB-lite"/>
    </source>
</evidence>
<keyword evidence="3" id="KW-1185">Reference proteome</keyword>
<evidence type="ECO:0008006" key="4">
    <source>
        <dbReference type="Google" id="ProtNLM"/>
    </source>
</evidence>
<name>A0ABU7E559_9TELE</name>
<dbReference type="Proteomes" id="UP001352852">
    <property type="component" value="Unassembled WGS sequence"/>
</dbReference>
<reference evidence="2 3" key="1">
    <citation type="submission" date="2021-06" db="EMBL/GenBank/DDBJ databases">
        <authorList>
            <person name="Palmer J.M."/>
        </authorList>
    </citation>
    <scope>NUCLEOTIDE SEQUENCE [LARGE SCALE GENOMIC DNA]</scope>
    <source>
        <strain evidence="2 3">CL_MEX2019</strain>
        <tissue evidence="2">Muscle</tissue>
    </source>
</reference>
<evidence type="ECO:0000313" key="3">
    <source>
        <dbReference type="Proteomes" id="UP001352852"/>
    </source>
</evidence>
<dbReference type="EMBL" id="JAHUTJ010046031">
    <property type="protein sequence ID" value="MED6282377.1"/>
    <property type="molecule type" value="Genomic_DNA"/>
</dbReference>
<comment type="caution">
    <text evidence="2">The sequence shown here is derived from an EMBL/GenBank/DDBJ whole genome shotgun (WGS) entry which is preliminary data.</text>
</comment>
<evidence type="ECO:0000313" key="2">
    <source>
        <dbReference type="EMBL" id="MED6282377.1"/>
    </source>
</evidence>
<accession>A0ABU7E559</accession>
<sequence>MVQLSLCLFFYISLLSISWSLIQTWWRDVLHQLNPTTISSVNTRTPRTPKPVNLTAGLSHSAALNTDERFAVHQAEERGLGILDLALCQQVLVPTAPSTSSSTTVHTAPSFPTSSSFPGLRSSGSAE</sequence>
<protein>
    <recommendedName>
        <fullName evidence="4">Secreted protein</fullName>
    </recommendedName>
</protein>